<dbReference type="PANTHER" id="PTHR30258:SF1">
    <property type="entry name" value="PROTEIN TRANSPORT PROTEIN HOFB HOMOLOG"/>
    <property type="match status" value="1"/>
</dbReference>
<dbReference type="InterPro" id="IPR037257">
    <property type="entry name" value="T2SS_E_N_sf"/>
</dbReference>
<protein>
    <recommendedName>
        <fullName evidence="4">Bacterial type II secretion system protein E domain-containing protein</fullName>
    </recommendedName>
</protein>
<evidence type="ECO:0000256" key="3">
    <source>
        <dbReference type="ARBA" id="ARBA00022840"/>
    </source>
</evidence>
<dbReference type="EMBL" id="PFCO01000005">
    <property type="protein sequence ID" value="PIR69606.1"/>
    <property type="molecule type" value="Genomic_DNA"/>
</dbReference>
<evidence type="ECO:0000313" key="5">
    <source>
        <dbReference type="EMBL" id="PIR69606.1"/>
    </source>
</evidence>
<dbReference type="Pfam" id="PF00437">
    <property type="entry name" value="T2SSE"/>
    <property type="match status" value="1"/>
</dbReference>
<dbReference type="Pfam" id="PF05157">
    <property type="entry name" value="MshEN"/>
    <property type="match status" value="1"/>
</dbReference>
<evidence type="ECO:0000259" key="4">
    <source>
        <dbReference type="PROSITE" id="PS00662"/>
    </source>
</evidence>
<dbReference type="GO" id="GO:0005886">
    <property type="term" value="C:plasma membrane"/>
    <property type="evidence" value="ECO:0007669"/>
    <property type="project" value="TreeGrafter"/>
</dbReference>
<accession>A0A2H0TDH2</accession>
<keyword evidence="3" id="KW-0067">ATP-binding</keyword>
<keyword evidence="2" id="KW-0547">Nucleotide-binding</keyword>
<dbReference type="Proteomes" id="UP000231503">
    <property type="component" value="Unassembled WGS sequence"/>
</dbReference>
<dbReference type="PANTHER" id="PTHR30258">
    <property type="entry name" value="TYPE II SECRETION SYSTEM PROTEIN GSPE-RELATED"/>
    <property type="match status" value="1"/>
</dbReference>
<comment type="caution">
    <text evidence="5">The sequence shown here is derived from an EMBL/GenBank/DDBJ whole genome shotgun (WGS) entry which is preliminary data.</text>
</comment>
<proteinExistence type="inferred from homology"/>
<organism evidence="5 6">
    <name type="scientific">Candidatus Niyogibacteria bacterium CG10_big_fil_rev_8_21_14_0_10_46_36</name>
    <dbReference type="NCBI Taxonomy" id="1974726"/>
    <lineage>
        <taxon>Bacteria</taxon>
        <taxon>Candidatus Niyogiibacteriota</taxon>
    </lineage>
</organism>
<dbReference type="InterPro" id="IPR001482">
    <property type="entry name" value="T2SS/T4SS_dom"/>
</dbReference>
<feature type="domain" description="Bacterial type II secretion system protein E" evidence="4">
    <location>
        <begin position="365"/>
        <end position="379"/>
    </location>
</feature>
<dbReference type="PROSITE" id="PS00662">
    <property type="entry name" value="T2SP_E"/>
    <property type="match status" value="1"/>
</dbReference>
<dbReference type="Gene3D" id="3.30.450.90">
    <property type="match status" value="1"/>
</dbReference>
<dbReference type="InterPro" id="IPR007831">
    <property type="entry name" value="T2SS_GspE_N"/>
</dbReference>
<dbReference type="InterPro" id="IPR003593">
    <property type="entry name" value="AAA+_ATPase"/>
</dbReference>
<name>A0A2H0TDH2_9BACT</name>
<reference evidence="6" key="1">
    <citation type="submission" date="2017-09" db="EMBL/GenBank/DDBJ databases">
        <title>Depth-based differentiation of microbial function through sediment-hosted aquifers and enrichment of novel symbionts in the deep terrestrial subsurface.</title>
        <authorList>
            <person name="Probst A.J."/>
            <person name="Ladd B."/>
            <person name="Jarett J.K."/>
            <person name="Geller-Mcgrath D.E."/>
            <person name="Sieber C.M.K."/>
            <person name="Emerson J.B."/>
            <person name="Anantharaman K."/>
            <person name="Thomas B.C."/>
            <person name="Malmstrom R."/>
            <person name="Stieglmeier M."/>
            <person name="Klingl A."/>
            <person name="Woyke T."/>
            <person name="Ryan C.M."/>
            <person name="Banfield J.F."/>
        </authorList>
    </citation>
    <scope>NUCLEOTIDE SEQUENCE [LARGE SCALE GENOMIC DNA]</scope>
</reference>
<dbReference type="AlphaFoldDB" id="A0A2H0TDH2"/>
<dbReference type="Gene3D" id="3.40.50.300">
    <property type="entry name" value="P-loop containing nucleotide triphosphate hydrolases"/>
    <property type="match status" value="1"/>
</dbReference>
<evidence type="ECO:0000256" key="1">
    <source>
        <dbReference type="ARBA" id="ARBA00006611"/>
    </source>
</evidence>
<sequence length="558" mass="62867">MADLREEQEKRLAEFRKKEAEDLTRILARKYDLSYIDLSGITIDLDGLQILKEKDARRGQVAIFQKIGKKLRIAIKSPNLDETKEVLSSLQNLGYSYELFLASEHSLERAWSRYKEVPEFIETKRGFIDISVERLQEFSEKIDNVETLRTTLDPMIHTTQQRKVSEILEVVLASALKLGASDVHVEPQEKEVRMRLRLDGILQDIVMLPFPVYKLILSRVKLVSELKLNIHEKPQDGRFTIRPEEGRAIEVRTSILPGAYGESIVMRILDPETISIEVANLGMSPQLQSLVEENLKKPNGMILTTGPTGSGKTTTLYAFIKRKYTPEVKIVTIEDPIEYHIVGINQTQVDAAKGYSFATGLRSILRQDPDIILVGEIRDLETANTAMHAALTGHLVFSTLHTNDAAGTIPRLIDLGVRPSIIAPAINMSMAQRLIRKLCDACKKKSAPSPEEKKRIEETIASFPEGVGHPDISKPFSLYHPGKCGECNFTGYKGRVGIFEILLIDDAVERLILENPSHAQLRNEMKRQRIPNLFQDGILKVLEGLTSIEEVERMAGEK</sequence>
<comment type="similarity">
    <text evidence="1">Belongs to the GSP E family.</text>
</comment>
<dbReference type="SUPFAM" id="SSF160246">
    <property type="entry name" value="EspE N-terminal domain-like"/>
    <property type="match status" value="1"/>
</dbReference>
<dbReference type="SUPFAM" id="SSF52540">
    <property type="entry name" value="P-loop containing nucleoside triphosphate hydrolases"/>
    <property type="match status" value="1"/>
</dbReference>
<dbReference type="InterPro" id="IPR027417">
    <property type="entry name" value="P-loop_NTPase"/>
</dbReference>
<evidence type="ECO:0000313" key="6">
    <source>
        <dbReference type="Proteomes" id="UP000231503"/>
    </source>
</evidence>
<dbReference type="CDD" id="cd01129">
    <property type="entry name" value="PulE-GspE-like"/>
    <property type="match status" value="1"/>
</dbReference>
<evidence type="ECO:0000256" key="2">
    <source>
        <dbReference type="ARBA" id="ARBA00022741"/>
    </source>
</evidence>
<gene>
    <name evidence="5" type="ORF">COU47_02515</name>
</gene>
<dbReference type="SMART" id="SM00382">
    <property type="entry name" value="AAA"/>
    <property type="match status" value="1"/>
</dbReference>
<dbReference type="GO" id="GO:0016887">
    <property type="term" value="F:ATP hydrolysis activity"/>
    <property type="evidence" value="ECO:0007669"/>
    <property type="project" value="TreeGrafter"/>
</dbReference>
<dbReference type="GO" id="GO:0005524">
    <property type="term" value="F:ATP binding"/>
    <property type="evidence" value="ECO:0007669"/>
    <property type="project" value="UniProtKB-KW"/>
</dbReference>